<gene>
    <name evidence="1" type="ORF">HYPSUDRAFT_149511</name>
</gene>
<proteinExistence type="predicted"/>
<dbReference type="OrthoDB" id="3266461at2759"/>
<evidence type="ECO:0000313" key="1">
    <source>
        <dbReference type="EMBL" id="KJA15178.1"/>
    </source>
</evidence>
<evidence type="ECO:0000313" key="2">
    <source>
        <dbReference type="Proteomes" id="UP000054270"/>
    </source>
</evidence>
<sequence length="394" mass="44306">RPRGGKALKAAGGDSYASDTKRLQRKLAAAGSCYQTNSYSIEKNGSRVSTGWQGRNPPPRARSEIRGLYGTKEMQAILEQFFPVYAHLDGPTFLLDSDSRTLFYRTSQLAWMLEEAVPFHTAAQRLLEGALSSEELKLKNAKGERGPHFPCIIGHHRQYALEPYLTAWHRNNQDTVQAFISTPVVQKYIKAASSIVKLIFPGIAKRFDESANWHKKTYNIEPLFGQFWNFCLNGLFLGQKRIHCLPHADSKNIVGVCILAIYLLPGYHFNHSKRSWLVLWEAGVIIELPPWTMVAYPSALLYHFNVDINDFQFVTTAGNARPTPANSKPITPGDEEGRVSIVFFNQASMYRSSELDGDSVAEVKRKGKSATRNYGEDVQKAFDSRTTYISLPKP</sequence>
<organism evidence="1 2">
    <name type="scientific">Hypholoma sublateritium (strain FD-334 SS-4)</name>
    <dbReference type="NCBI Taxonomy" id="945553"/>
    <lineage>
        <taxon>Eukaryota</taxon>
        <taxon>Fungi</taxon>
        <taxon>Dikarya</taxon>
        <taxon>Basidiomycota</taxon>
        <taxon>Agaricomycotina</taxon>
        <taxon>Agaricomycetes</taxon>
        <taxon>Agaricomycetidae</taxon>
        <taxon>Agaricales</taxon>
        <taxon>Agaricineae</taxon>
        <taxon>Strophariaceae</taxon>
        <taxon>Hypholoma</taxon>
    </lineage>
</organism>
<name>A0A0D2LWF9_HYPSF</name>
<feature type="non-terminal residue" evidence="1">
    <location>
        <position position="1"/>
    </location>
</feature>
<accession>A0A0D2LWF9</accession>
<dbReference type="Gene3D" id="3.60.130.30">
    <property type="match status" value="1"/>
</dbReference>
<dbReference type="AlphaFoldDB" id="A0A0D2LWF9"/>
<reference evidence="2" key="1">
    <citation type="submission" date="2014-04" db="EMBL/GenBank/DDBJ databases">
        <title>Evolutionary Origins and Diversification of the Mycorrhizal Mutualists.</title>
        <authorList>
            <consortium name="DOE Joint Genome Institute"/>
            <consortium name="Mycorrhizal Genomics Consortium"/>
            <person name="Kohler A."/>
            <person name="Kuo A."/>
            <person name="Nagy L.G."/>
            <person name="Floudas D."/>
            <person name="Copeland A."/>
            <person name="Barry K.W."/>
            <person name="Cichocki N."/>
            <person name="Veneault-Fourrey C."/>
            <person name="LaButti K."/>
            <person name="Lindquist E.A."/>
            <person name="Lipzen A."/>
            <person name="Lundell T."/>
            <person name="Morin E."/>
            <person name="Murat C."/>
            <person name="Riley R."/>
            <person name="Ohm R."/>
            <person name="Sun H."/>
            <person name="Tunlid A."/>
            <person name="Henrissat B."/>
            <person name="Grigoriev I.V."/>
            <person name="Hibbett D.S."/>
            <person name="Martin F."/>
        </authorList>
    </citation>
    <scope>NUCLEOTIDE SEQUENCE [LARGE SCALE GENOMIC DNA]</scope>
    <source>
        <strain evidence="2">FD-334 SS-4</strain>
    </source>
</reference>
<dbReference type="Proteomes" id="UP000054270">
    <property type="component" value="Unassembled WGS sequence"/>
</dbReference>
<dbReference type="STRING" id="945553.A0A0D2LWF9"/>
<dbReference type="EMBL" id="KN817652">
    <property type="protein sequence ID" value="KJA15178.1"/>
    <property type="molecule type" value="Genomic_DNA"/>
</dbReference>
<keyword evidence="2" id="KW-1185">Reference proteome</keyword>
<dbReference type="OMA" id="ESANWHK"/>
<protein>
    <submittedName>
        <fullName evidence="1">Uncharacterized protein</fullName>
    </submittedName>
</protein>